<proteinExistence type="predicted"/>
<dbReference type="PROSITE" id="PS50071">
    <property type="entry name" value="HOMEOBOX_2"/>
    <property type="match status" value="1"/>
</dbReference>
<dbReference type="GO" id="GO:0005634">
    <property type="term" value="C:nucleus"/>
    <property type="evidence" value="ECO:0007669"/>
    <property type="project" value="UniProtKB-SubCell"/>
</dbReference>
<evidence type="ECO:0000256" key="4">
    <source>
        <dbReference type="SAM" id="MobiDB-lite"/>
    </source>
</evidence>
<dbReference type="CDD" id="cd00086">
    <property type="entry name" value="homeodomain"/>
    <property type="match status" value="1"/>
</dbReference>
<keyword evidence="2 3" id="KW-0539">Nucleus</keyword>
<evidence type="ECO:0000313" key="8">
    <source>
        <dbReference type="WBParaSite" id="SBAD_0001101301-mRNA-1"/>
    </source>
</evidence>
<feature type="region of interest" description="Disordered" evidence="4">
    <location>
        <begin position="166"/>
        <end position="216"/>
    </location>
</feature>
<dbReference type="Pfam" id="PF00046">
    <property type="entry name" value="Homeodomain"/>
    <property type="match status" value="1"/>
</dbReference>
<feature type="domain" description="Homeobox" evidence="5">
    <location>
        <begin position="200"/>
        <end position="248"/>
    </location>
</feature>
<dbReference type="SUPFAM" id="SSF46689">
    <property type="entry name" value="Homeodomain-like"/>
    <property type="match status" value="1"/>
</dbReference>
<protein>
    <submittedName>
        <fullName evidence="8">Homeobox domain-containing protein</fullName>
    </submittedName>
</protein>
<keyword evidence="2 3" id="KW-0371">Homeobox</keyword>
<dbReference type="GO" id="GO:0003677">
    <property type="term" value="F:DNA binding"/>
    <property type="evidence" value="ECO:0007669"/>
    <property type="project" value="UniProtKB-UniRule"/>
</dbReference>
<evidence type="ECO:0000259" key="5">
    <source>
        <dbReference type="PROSITE" id="PS50071"/>
    </source>
</evidence>
<name>A0A183J445_9BILA</name>
<evidence type="ECO:0000313" key="7">
    <source>
        <dbReference type="Proteomes" id="UP000270296"/>
    </source>
</evidence>
<dbReference type="InterPro" id="IPR001356">
    <property type="entry name" value="HD"/>
</dbReference>
<dbReference type="EMBL" id="UZAM01014356">
    <property type="protein sequence ID" value="VDP33482.1"/>
    <property type="molecule type" value="Genomic_DNA"/>
</dbReference>
<feature type="compositionally biased region" description="Polar residues" evidence="4">
    <location>
        <begin position="185"/>
        <end position="196"/>
    </location>
</feature>
<dbReference type="Gene3D" id="1.10.10.60">
    <property type="entry name" value="Homeodomain-like"/>
    <property type="match status" value="1"/>
</dbReference>
<accession>A0A183J445</accession>
<evidence type="ECO:0000313" key="6">
    <source>
        <dbReference type="EMBL" id="VDP33482.1"/>
    </source>
</evidence>
<reference evidence="6 7" key="2">
    <citation type="submission" date="2018-11" db="EMBL/GenBank/DDBJ databases">
        <authorList>
            <consortium name="Pathogen Informatics"/>
        </authorList>
    </citation>
    <scope>NUCLEOTIDE SEQUENCE [LARGE SCALE GENOMIC DNA]</scope>
</reference>
<gene>
    <name evidence="6" type="ORF">SBAD_LOCUS10643</name>
</gene>
<sequence length="248" mass="27339">MINSTAYYSSSSVVPPSLMNAGNGMTFSSMDEKNFLNFPAGCLPLSAIPPSVHPSVGALEEQRVDISRYTHMVANRNLISASQLHNYFYAHPGSHPAHPAGNVVISQPSHNPFWWNYGSQDSGQQQLVSSEARAVALKSAALNQWQTPQYPTSRYAAVSPATSSCNPESTVQAAEDFQRQRSDQPTDVVSTGNAETTTRRKKGGNRKMYSEEQKAELEKEFSFNNYISSRRRLEIAEMTGNGKVSNER</sequence>
<reference evidence="8" key="1">
    <citation type="submission" date="2016-06" db="UniProtKB">
        <authorList>
            <consortium name="WormBaseParasite"/>
        </authorList>
    </citation>
    <scope>IDENTIFICATION</scope>
</reference>
<dbReference type="Proteomes" id="UP000270296">
    <property type="component" value="Unassembled WGS sequence"/>
</dbReference>
<dbReference type="InterPro" id="IPR009057">
    <property type="entry name" value="Homeodomain-like_sf"/>
</dbReference>
<evidence type="ECO:0000256" key="3">
    <source>
        <dbReference type="RuleBase" id="RU000682"/>
    </source>
</evidence>
<organism evidence="8">
    <name type="scientific">Soboliphyme baturini</name>
    <dbReference type="NCBI Taxonomy" id="241478"/>
    <lineage>
        <taxon>Eukaryota</taxon>
        <taxon>Metazoa</taxon>
        <taxon>Ecdysozoa</taxon>
        <taxon>Nematoda</taxon>
        <taxon>Enoplea</taxon>
        <taxon>Dorylaimia</taxon>
        <taxon>Dioctophymatida</taxon>
        <taxon>Dioctophymatoidea</taxon>
        <taxon>Soboliphymatidae</taxon>
        <taxon>Soboliphyme</taxon>
    </lineage>
</organism>
<dbReference type="WBParaSite" id="SBAD_0001101301-mRNA-1">
    <property type="protein sequence ID" value="SBAD_0001101301-mRNA-1"/>
    <property type="gene ID" value="SBAD_0001101301"/>
</dbReference>
<evidence type="ECO:0000256" key="1">
    <source>
        <dbReference type="ARBA" id="ARBA00004123"/>
    </source>
</evidence>
<comment type="subcellular location">
    <subcellularLocation>
        <location evidence="1 2 3">Nucleus</location>
    </subcellularLocation>
</comment>
<evidence type="ECO:0000256" key="2">
    <source>
        <dbReference type="PROSITE-ProRule" id="PRU00108"/>
    </source>
</evidence>
<dbReference type="AlphaFoldDB" id="A0A183J445"/>
<keyword evidence="2 3" id="KW-0238">DNA-binding</keyword>
<keyword evidence="7" id="KW-1185">Reference proteome</keyword>